<dbReference type="AlphaFoldDB" id="A0A6M0JYZ9"/>
<sequence length="87" mass="9311">MNTRQTLGLAFILASVGTVFSQATLAVEYAVAHQACHACLQATAQHHDEISDDRELKRLVCYPKGATIEDGAQPCSPGATRRPGMRG</sequence>
<name>A0A6M0JYZ9_9GAMM</name>
<dbReference type="Proteomes" id="UP000483379">
    <property type="component" value="Unassembled WGS sequence"/>
</dbReference>
<evidence type="ECO:0000313" key="2">
    <source>
        <dbReference type="EMBL" id="NEV61325.1"/>
    </source>
</evidence>
<organism evidence="2 3">
    <name type="scientific">Thiorhodococcus minor</name>
    <dbReference type="NCBI Taxonomy" id="57489"/>
    <lineage>
        <taxon>Bacteria</taxon>
        <taxon>Pseudomonadati</taxon>
        <taxon>Pseudomonadota</taxon>
        <taxon>Gammaproteobacteria</taxon>
        <taxon>Chromatiales</taxon>
        <taxon>Chromatiaceae</taxon>
        <taxon>Thiorhodococcus</taxon>
    </lineage>
</organism>
<evidence type="ECO:0008006" key="4">
    <source>
        <dbReference type="Google" id="ProtNLM"/>
    </source>
</evidence>
<reference evidence="2 3" key="1">
    <citation type="submission" date="2020-02" db="EMBL/GenBank/DDBJ databases">
        <title>Genome sequences of Thiorhodococcus mannitoliphagus and Thiorhodococcus minor, purple sulfur photosynthetic bacteria in the gammaproteobacterial family, Chromatiaceae.</title>
        <authorList>
            <person name="Aviles F.A."/>
            <person name="Meyer T.E."/>
            <person name="Kyndt J.A."/>
        </authorList>
    </citation>
    <scope>NUCLEOTIDE SEQUENCE [LARGE SCALE GENOMIC DNA]</scope>
    <source>
        <strain evidence="2 3">DSM 11518</strain>
    </source>
</reference>
<protein>
    <recommendedName>
        <fullName evidence="4">Secreted protein</fullName>
    </recommendedName>
</protein>
<accession>A0A6M0JYZ9</accession>
<dbReference type="RefSeq" id="WP_164451439.1">
    <property type="nucleotide sequence ID" value="NZ_JAAIJQ010000011.1"/>
</dbReference>
<proteinExistence type="predicted"/>
<keyword evidence="3" id="KW-1185">Reference proteome</keyword>
<feature type="signal peptide" evidence="1">
    <location>
        <begin position="1"/>
        <end position="21"/>
    </location>
</feature>
<keyword evidence="1" id="KW-0732">Signal</keyword>
<evidence type="ECO:0000256" key="1">
    <source>
        <dbReference type="SAM" id="SignalP"/>
    </source>
</evidence>
<comment type="caution">
    <text evidence="2">The sequence shown here is derived from an EMBL/GenBank/DDBJ whole genome shotgun (WGS) entry which is preliminary data.</text>
</comment>
<feature type="chain" id="PRO_5026752446" description="Secreted protein" evidence="1">
    <location>
        <begin position="22"/>
        <end position="87"/>
    </location>
</feature>
<gene>
    <name evidence="2" type="ORF">G3446_05315</name>
</gene>
<evidence type="ECO:0000313" key="3">
    <source>
        <dbReference type="Proteomes" id="UP000483379"/>
    </source>
</evidence>
<dbReference type="EMBL" id="JAAIJQ010000011">
    <property type="protein sequence ID" value="NEV61325.1"/>
    <property type="molecule type" value="Genomic_DNA"/>
</dbReference>